<evidence type="ECO:0000259" key="1">
    <source>
        <dbReference type="Pfam" id="PF02541"/>
    </source>
</evidence>
<dbReference type="EMBL" id="CP123872">
    <property type="protein sequence ID" value="WND02181.1"/>
    <property type="molecule type" value="Genomic_DNA"/>
</dbReference>
<evidence type="ECO:0000313" key="4">
    <source>
        <dbReference type="Proteomes" id="UP001268683"/>
    </source>
</evidence>
<feature type="domain" description="Ppx/GppA phosphatase N-terminal" evidence="1">
    <location>
        <begin position="42"/>
        <end position="311"/>
    </location>
</feature>
<dbReference type="Gene3D" id="1.10.3210.10">
    <property type="entry name" value="Hypothetical protein af1432"/>
    <property type="match status" value="1"/>
</dbReference>
<dbReference type="SUPFAM" id="SSF53067">
    <property type="entry name" value="Actin-like ATPase domain"/>
    <property type="match status" value="2"/>
</dbReference>
<accession>A0AA52H8J1</accession>
<dbReference type="Pfam" id="PF21697">
    <property type="entry name" value="Ppx_C"/>
    <property type="match status" value="1"/>
</dbReference>
<dbReference type="PANTHER" id="PTHR30005">
    <property type="entry name" value="EXOPOLYPHOSPHATASE"/>
    <property type="match status" value="1"/>
</dbReference>
<evidence type="ECO:0000313" key="3">
    <source>
        <dbReference type="EMBL" id="WND02181.1"/>
    </source>
</evidence>
<feature type="domain" description="Exopolyphosphatase C-terminal" evidence="2">
    <location>
        <begin position="322"/>
        <end position="503"/>
    </location>
</feature>
<evidence type="ECO:0000259" key="2">
    <source>
        <dbReference type="Pfam" id="PF21697"/>
    </source>
</evidence>
<dbReference type="CDD" id="cd24052">
    <property type="entry name" value="ASKHA_NBD_HpPPX-GppA-like"/>
    <property type="match status" value="1"/>
</dbReference>
<dbReference type="AlphaFoldDB" id="A0AA52H8J1"/>
<dbReference type="EC" id="3.6.1.-" evidence="3"/>
<dbReference type="InterPro" id="IPR048951">
    <property type="entry name" value="Ppx_C"/>
</dbReference>
<gene>
    <name evidence="3" type="ORF">QGN29_11530</name>
</gene>
<dbReference type="Gene3D" id="3.30.420.40">
    <property type="match status" value="1"/>
</dbReference>
<dbReference type="KEGG" id="tmk:QGN29_11530"/>
<dbReference type="Pfam" id="PF02541">
    <property type="entry name" value="Ppx-GppA"/>
    <property type="match status" value="1"/>
</dbReference>
<keyword evidence="3" id="KW-0378">Hydrolase</keyword>
<dbReference type="InterPro" id="IPR043129">
    <property type="entry name" value="ATPase_NBD"/>
</dbReference>
<dbReference type="PANTHER" id="PTHR30005:SF0">
    <property type="entry name" value="RETROGRADE REGULATION PROTEIN 2"/>
    <property type="match status" value="1"/>
</dbReference>
<dbReference type="SUPFAM" id="SSF109604">
    <property type="entry name" value="HD-domain/PDEase-like"/>
    <property type="match status" value="1"/>
</dbReference>
<dbReference type="InterPro" id="IPR003695">
    <property type="entry name" value="Ppx_GppA_N"/>
</dbReference>
<dbReference type="InterPro" id="IPR050273">
    <property type="entry name" value="GppA/Ppx_hydrolase"/>
</dbReference>
<name>A0AA52H8J1_9PROT</name>
<dbReference type="Gene3D" id="3.30.420.150">
    <property type="entry name" value="Exopolyphosphatase. Domain 2"/>
    <property type="match status" value="1"/>
</dbReference>
<protein>
    <submittedName>
        <fullName evidence="3">Ppx/GppA family phosphatase</fullName>
        <ecNumber evidence="3">3.6.1.-</ecNumber>
    </submittedName>
</protein>
<reference evidence="3" key="1">
    <citation type="submission" date="2023-04" db="EMBL/GenBank/DDBJ databases">
        <title>Complete genome sequence of Temperatibacter marinus.</title>
        <authorList>
            <person name="Rong J.-C."/>
            <person name="Yi M.-L."/>
            <person name="Zhao Q."/>
        </authorList>
    </citation>
    <scope>NUCLEOTIDE SEQUENCE</scope>
    <source>
        <strain evidence="3">NBRC 110045</strain>
    </source>
</reference>
<keyword evidence="4" id="KW-1185">Reference proteome</keyword>
<proteinExistence type="predicted"/>
<dbReference type="GO" id="GO:0016462">
    <property type="term" value="F:pyrophosphatase activity"/>
    <property type="evidence" value="ECO:0007669"/>
    <property type="project" value="TreeGrafter"/>
</dbReference>
<organism evidence="3 4">
    <name type="scientific">Temperatibacter marinus</name>
    <dbReference type="NCBI Taxonomy" id="1456591"/>
    <lineage>
        <taxon>Bacteria</taxon>
        <taxon>Pseudomonadati</taxon>
        <taxon>Pseudomonadota</taxon>
        <taxon>Alphaproteobacteria</taxon>
        <taxon>Kordiimonadales</taxon>
        <taxon>Temperatibacteraceae</taxon>
        <taxon>Temperatibacter</taxon>
    </lineage>
</organism>
<dbReference type="RefSeq" id="WP_310798016.1">
    <property type="nucleotide sequence ID" value="NZ_CP123872.1"/>
</dbReference>
<sequence length="509" mass="56488">MELKTAKTSADNAINGKTYFAIIDIGSNSVRLVTYSGLKRVPEIVFNEKVLCGLGEEVGRTGKLSKKAMNLAYSTLKRFSVLCKHAGIKEIYPLATAAIRDASNGPDFVQKIKEEIGLNISIIDGKEEGRLSGLGVISSEGSAHGLMGDLGGGSLELAILNGRDVSERVSLPIGPLRLIAEFGDDTKAMKAYLKETLSRLDLKKKLGHPNFYMVGGAWRNIMKMMIAERSTPIPLLQGFRTNAKNMNSYCRRLISSKPSDLPYRHLISGRRLELMPVAALILKEVLKAFKIKDCKASTYGLREGYVFDNLTEAMKSKDPFLSVCKELARERSRFAEHSRLLYDWTSGLFKGGKFDIRNQEDRLHLAICYLSDIAWRGHPDYRSVTAVEQILQGNFVGLTHEDRAYVAIAVNEAYGAPINSDPIRQVIQMLPMKQIVKARIVGAGLRLAHRLSGGTSHMLQESSISVTKSEITLRLRKDHQDLANNVVRKRLANLSQLMAKTADITYTEN</sequence>
<dbReference type="Proteomes" id="UP001268683">
    <property type="component" value="Chromosome"/>
</dbReference>